<dbReference type="PANTHER" id="PTHR10917:SF0">
    <property type="entry name" value="DNA-DIRECTED RNA POLYMERASES I, II, AND III SUBUNIT RPABC3"/>
    <property type="match status" value="1"/>
</dbReference>
<dbReference type="Proteomes" id="UP000316726">
    <property type="component" value="Chromosome 9"/>
</dbReference>
<organism evidence="5 6">
    <name type="scientific">Chloropicon primus</name>
    <dbReference type="NCBI Taxonomy" id="1764295"/>
    <lineage>
        <taxon>Eukaryota</taxon>
        <taxon>Viridiplantae</taxon>
        <taxon>Chlorophyta</taxon>
        <taxon>Chloropicophyceae</taxon>
        <taxon>Chloropicales</taxon>
        <taxon>Chloropicaceae</taxon>
        <taxon>Chloropicon</taxon>
    </lineage>
</organism>
<dbReference type="GO" id="GO:0005666">
    <property type="term" value="C:RNA polymerase III complex"/>
    <property type="evidence" value="ECO:0007669"/>
    <property type="project" value="TreeGrafter"/>
</dbReference>
<name>A0A5B8MTY2_9CHLO</name>
<proteinExistence type="inferred from homology"/>
<evidence type="ECO:0000256" key="2">
    <source>
        <dbReference type="ARBA" id="ARBA00008912"/>
    </source>
</evidence>
<keyword evidence="3 4" id="KW-0539">Nucleus</keyword>
<keyword evidence="5" id="KW-0804">Transcription</keyword>
<evidence type="ECO:0000313" key="6">
    <source>
        <dbReference type="Proteomes" id="UP000316726"/>
    </source>
</evidence>
<sequence>MDVEVEGVQFEDDFEINEKDPDGKKFDRVSRYICQSDLYDMNLTLDVNTEIYPLSVGERIKLMLTNTLEGEQNASGEAVWEQTGTQMDDFEYVMHGKIFKIETSQNVDNQQKLYISFGGLLMLLVGDAKPLEQFKLDMYVYLMVKKLAAN</sequence>
<evidence type="ECO:0000256" key="4">
    <source>
        <dbReference type="PIRNR" id="PIRNR000779"/>
    </source>
</evidence>
<dbReference type="InterPro" id="IPR005570">
    <property type="entry name" value="RPABC3"/>
</dbReference>
<comment type="similarity">
    <text evidence="2 4">Belongs to the eukaryotic RPB8 RNA polymerase subunit family.</text>
</comment>
<dbReference type="GO" id="GO:0003899">
    <property type="term" value="F:DNA-directed RNA polymerase activity"/>
    <property type="evidence" value="ECO:0007669"/>
    <property type="project" value="UniProtKB-UniRule"/>
</dbReference>
<dbReference type="EMBL" id="CP031042">
    <property type="protein sequence ID" value="QDZ22892.1"/>
    <property type="molecule type" value="Genomic_DNA"/>
</dbReference>
<dbReference type="SUPFAM" id="SSF50249">
    <property type="entry name" value="Nucleic acid-binding proteins"/>
    <property type="match status" value="1"/>
</dbReference>
<dbReference type="STRING" id="1764295.A0A5B8MTY2"/>
<keyword evidence="6" id="KW-1185">Reference proteome</keyword>
<gene>
    <name evidence="5" type="ORF">A3770_09p54100</name>
</gene>
<evidence type="ECO:0000313" key="5">
    <source>
        <dbReference type="EMBL" id="QDZ22892.1"/>
    </source>
</evidence>
<dbReference type="GO" id="GO:0006351">
    <property type="term" value="P:DNA-templated transcription"/>
    <property type="evidence" value="ECO:0007669"/>
    <property type="project" value="UniProtKB-UniRule"/>
</dbReference>
<comment type="subcellular location">
    <subcellularLocation>
        <location evidence="1">Nucleus</location>
    </subcellularLocation>
</comment>
<accession>A0A5B8MTY2</accession>
<evidence type="ECO:0000256" key="1">
    <source>
        <dbReference type="ARBA" id="ARBA00004123"/>
    </source>
</evidence>
<dbReference type="OrthoDB" id="20018at2759"/>
<evidence type="ECO:0000256" key="3">
    <source>
        <dbReference type="ARBA" id="ARBA00023242"/>
    </source>
</evidence>
<dbReference type="PIRSF" id="PIRSF000779">
    <property type="entry name" value="RNA_pol_Rpb8"/>
    <property type="match status" value="1"/>
</dbReference>
<dbReference type="SMART" id="SM00658">
    <property type="entry name" value="RPOL8c"/>
    <property type="match status" value="1"/>
</dbReference>
<dbReference type="GO" id="GO:0005736">
    <property type="term" value="C:RNA polymerase I complex"/>
    <property type="evidence" value="ECO:0007669"/>
    <property type="project" value="TreeGrafter"/>
</dbReference>
<dbReference type="Pfam" id="PF03870">
    <property type="entry name" value="RNA_pol_Rpb8"/>
    <property type="match status" value="1"/>
</dbReference>
<dbReference type="Gene3D" id="2.40.50.140">
    <property type="entry name" value="Nucleic acid-binding proteins"/>
    <property type="match status" value="1"/>
</dbReference>
<dbReference type="InterPro" id="IPR012340">
    <property type="entry name" value="NA-bd_OB-fold"/>
</dbReference>
<dbReference type="AlphaFoldDB" id="A0A5B8MTY2"/>
<reference evidence="5 6" key="1">
    <citation type="submission" date="2018-07" db="EMBL/GenBank/DDBJ databases">
        <title>The complete nuclear genome of the prasinophyte Chloropicon primus (CCMP1205).</title>
        <authorList>
            <person name="Pombert J.-F."/>
            <person name="Otis C."/>
            <person name="Turmel M."/>
            <person name="Lemieux C."/>
        </authorList>
    </citation>
    <scope>NUCLEOTIDE SEQUENCE [LARGE SCALE GENOMIC DNA]</scope>
    <source>
        <strain evidence="5 6">CCMP1205</strain>
    </source>
</reference>
<keyword evidence="5" id="KW-0240">DNA-directed RNA polymerase</keyword>
<dbReference type="PANTHER" id="PTHR10917">
    <property type="entry name" value="DNA-DIRECTED RNA POLYMERASES I, II, AND III SUBUNIT RPABC3"/>
    <property type="match status" value="1"/>
</dbReference>
<dbReference type="GO" id="GO:0005665">
    <property type="term" value="C:RNA polymerase II, core complex"/>
    <property type="evidence" value="ECO:0007669"/>
    <property type="project" value="UniProtKB-UniRule"/>
</dbReference>
<protein>
    <submittedName>
        <fullName evidence="5">DNA-directed RNA polymerase</fullName>
    </submittedName>
</protein>